<dbReference type="Proteomes" id="UP000027195">
    <property type="component" value="Unassembled WGS sequence"/>
</dbReference>
<dbReference type="EMBL" id="KL198047">
    <property type="protein sequence ID" value="KDQ12896.1"/>
    <property type="molecule type" value="Genomic_DNA"/>
</dbReference>
<sequence>MGPSRARSPGDRYKSCRNTRLYSMGGGGGGGGGGSRSSQKPACPYGCKGWFSSYEAMERHRFTCPFAPDSFNSEGVALMVEPEVQRPGGADGRH</sequence>
<evidence type="ECO:0000313" key="2">
    <source>
        <dbReference type="EMBL" id="KDQ12896.1"/>
    </source>
</evidence>
<protein>
    <submittedName>
        <fullName evidence="2">Uncharacterized protein</fullName>
    </submittedName>
</protein>
<proteinExistence type="predicted"/>
<accession>A0A067MMV8</accession>
<feature type="compositionally biased region" description="Gly residues" evidence="1">
    <location>
        <begin position="24"/>
        <end position="35"/>
    </location>
</feature>
<evidence type="ECO:0000256" key="1">
    <source>
        <dbReference type="SAM" id="MobiDB-lite"/>
    </source>
</evidence>
<reference evidence="3" key="1">
    <citation type="journal article" date="2014" name="Proc. Natl. Acad. Sci. U.S.A.">
        <title>Extensive sampling of basidiomycete genomes demonstrates inadequacy of the white-rot/brown-rot paradigm for wood decay fungi.</title>
        <authorList>
            <person name="Riley R."/>
            <person name="Salamov A.A."/>
            <person name="Brown D.W."/>
            <person name="Nagy L.G."/>
            <person name="Floudas D."/>
            <person name="Held B.W."/>
            <person name="Levasseur A."/>
            <person name="Lombard V."/>
            <person name="Morin E."/>
            <person name="Otillar R."/>
            <person name="Lindquist E.A."/>
            <person name="Sun H."/>
            <person name="LaButti K.M."/>
            <person name="Schmutz J."/>
            <person name="Jabbour D."/>
            <person name="Luo H."/>
            <person name="Baker S.E."/>
            <person name="Pisabarro A.G."/>
            <person name="Walton J.D."/>
            <person name="Blanchette R.A."/>
            <person name="Henrissat B."/>
            <person name="Martin F."/>
            <person name="Cullen D."/>
            <person name="Hibbett D.S."/>
            <person name="Grigoriev I.V."/>
        </authorList>
    </citation>
    <scope>NUCLEOTIDE SEQUENCE [LARGE SCALE GENOMIC DNA]</scope>
    <source>
        <strain evidence="3">FD-172 SS1</strain>
    </source>
</reference>
<gene>
    <name evidence="2" type="ORF">BOTBODRAFT_34044</name>
</gene>
<name>A0A067MMV8_BOTB1</name>
<feature type="region of interest" description="Disordered" evidence="1">
    <location>
        <begin position="1"/>
        <end position="41"/>
    </location>
</feature>
<organism evidence="2 3">
    <name type="scientific">Botryobasidium botryosum (strain FD-172 SS1)</name>
    <dbReference type="NCBI Taxonomy" id="930990"/>
    <lineage>
        <taxon>Eukaryota</taxon>
        <taxon>Fungi</taxon>
        <taxon>Dikarya</taxon>
        <taxon>Basidiomycota</taxon>
        <taxon>Agaricomycotina</taxon>
        <taxon>Agaricomycetes</taxon>
        <taxon>Cantharellales</taxon>
        <taxon>Botryobasidiaceae</taxon>
        <taxon>Botryobasidium</taxon>
    </lineage>
</organism>
<evidence type="ECO:0000313" key="3">
    <source>
        <dbReference type="Proteomes" id="UP000027195"/>
    </source>
</evidence>
<dbReference type="HOGENOM" id="CLU_2385860_0_0_1"/>
<keyword evidence="3" id="KW-1185">Reference proteome</keyword>
<dbReference type="AlphaFoldDB" id="A0A067MMV8"/>
<dbReference type="InParanoid" id="A0A067MMV8"/>